<feature type="compositionally biased region" description="Polar residues" evidence="2">
    <location>
        <begin position="108"/>
        <end position="147"/>
    </location>
</feature>
<dbReference type="AlphaFoldDB" id="A0A3P8V7T9"/>
<accession>A0A3P8V7T9</accession>
<dbReference type="GeneID" id="103387312"/>
<evidence type="ECO:0000313" key="4">
    <source>
        <dbReference type="Ensembl" id="ENSCSEP00000010174.1"/>
    </source>
</evidence>
<dbReference type="InterPro" id="IPR044276">
    <property type="entry name" value="CANIN_dom"/>
</dbReference>
<dbReference type="Pfam" id="PF14816">
    <property type="entry name" value="CANIN"/>
    <property type="match status" value="1"/>
</dbReference>
<feature type="region of interest" description="Disordered" evidence="2">
    <location>
        <begin position="539"/>
        <end position="559"/>
    </location>
</feature>
<feature type="domain" description="Coiled-coil SMC6 And NSE5 INteracting (CANIN)" evidence="3">
    <location>
        <begin position="636"/>
        <end position="1002"/>
    </location>
</feature>
<feature type="compositionally biased region" description="Polar residues" evidence="2">
    <location>
        <begin position="539"/>
        <end position="553"/>
    </location>
</feature>
<feature type="region of interest" description="Disordered" evidence="2">
    <location>
        <begin position="331"/>
        <end position="350"/>
    </location>
</feature>
<dbReference type="CTD" id="55719"/>
<name>A0A3P8V7T9_CYNSE</name>
<evidence type="ECO:0000256" key="2">
    <source>
        <dbReference type="SAM" id="MobiDB-lite"/>
    </source>
</evidence>
<reference evidence="4" key="3">
    <citation type="submission" date="2025-09" db="UniProtKB">
        <authorList>
            <consortium name="Ensembl"/>
        </authorList>
    </citation>
    <scope>IDENTIFICATION</scope>
</reference>
<keyword evidence="5" id="KW-1185">Reference proteome</keyword>
<reference evidence="4 5" key="1">
    <citation type="journal article" date="2014" name="Nat. Genet.">
        <title>Whole-genome sequence of a flatfish provides insights into ZW sex chromosome evolution and adaptation to a benthic lifestyle.</title>
        <authorList>
            <person name="Chen S."/>
            <person name="Zhang G."/>
            <person name="Shao C."/>
            <person name="Huang Q."/>
            <person name="Liu G."/>
            <person name="Zhang P."/>
            <person name="Song W."/>
            <person name="An N."/>
            <person name="Chalopin D."/>
            <person name="Volff J.N."/>
            <person name="Hong Y."/>
            <person name="Li Q."/>
            <person name="Sha Z."/>
            <person name="Zhou H."/>
            <person name="Xie M."/>
            <person name="Yu Q."/>
            <person name="Liu Y."/>
            <person name="Xiang H."/>
            <person name="Wang N."/>
            <person name="Wu K."/>
            <person name="Yang C."/>
            <person name="Zhou Q."/>
            <person name="Liao X."/>
            <person name="Yang L."/>
            <person name="Hu Q."/>
            <person name="Zhang J."/>
            <person name="Meng L."/>
            <person name="Jin L."/>
            <person name="Tian Y."/>
            <person name="Lian J."/>
            <person name="Yang J."/>
            <person name="Miao G."/>
            <person name="Liu S."/>
            <person name="Liang Z."/>
            <person name="Yan F."/>
            <person name="Li Y."/>
            <person name="Sun B."/>
            <person name="Zhang H."/>
            <person name="Zhang J."/>
            <person name="Zhu Y."/>
            <person name="Du M."/>
            <person name="Zhao Y."/>
            <person name="Schartl M."/>
            <person name="Tang Q."/>
            <person name="Wang J."/>
        </authorList>
    </citation>
    <scope>NUCLEOTIDE SEQUENCE</scope>
</reference>
<feature type="region of interest" description="Disordered" evidence="2">
    <location>
        <begin position="37"/>
        <end position="307"/>
    </location>
</feature>
<evidence type="ECO:0000256" key="1">
    <source>
        <dbReference type="ARBA" id="ARBA00010311"/>
    </source>
</evidence>
<feature type="compositionally biased region" description="Polar residues" evidence="2">
    <location>
        <begin position="8"/>
        <end position="20"/>
    </location>
</feature>
<sequence>MKSKASTEDQMNTRSFSGHMSPTREVKGKVLFLHQETSMRPPEINELSHPPPRKKLPCHSPDTYGGSKEGLCRRSAHSSLLVKSSGSPTLNATSTNRSNPVKYRLCPRQQSSIPPSFSAQPIHSDSDCSESGPQSPTPTANLHQKPTQFMRDVSNYTPSFNTRRDKVHKHKDTMSSSKSKNETEKHRSSNKMRVSEPHSPTLSSHCQKLSPSTNCSGSRSLTPIHRPGDSGQHHRKKPTSSSAKLKSEILNGSSHKRRRESDDCEEPLGASPVPASKDSSTLKQSNKKDIHQLKSLRQSCRYKPTRSTPVPFIKQLHVRLSRSDVVRLLSPSVSPEERLEKSVDKNDQRTEVSTLLCHKVNVSKPSVSSATTQRSKTVSSASKSDSKINSGSRVEQTKTARRHRSSVLPNDLMDLFTPDPVTHSYKISKSNMDEKTVKSSIPEKSTEIKSSVSAPGSSCDKTQNCTVKVSTRSKDAKVSVSRVPTVSVVRIKPEDIAFRSDLKEVKNAPVTTATGQHHGGCEKLTALVSNNVTLDTDAVTSQQTHGSSVVKNTQSEEDDSIDMDINLDWSLALDLDSTQSSHSSEEEQLVSLQEIMERAAKPPDTPEKGAFSEPSTPGNHRPRTRRQLKTSSSSFAKPASYKNNIDQIVREFATNKRTKEVEEQFLSTCRDDLLRIAEYEEAQEEEQPITTEQQEFLQHYTLMSTAIREVPPGDAVFNLEKCGCIFNPDTLQLRQCILRPQGAAQKTLLWSSPAQFRSHVIIGLFQEAYDCHSPCPTQVSLFLFKMMSVHPERLISEKILQALSDIACTAAAQIVEHGNQQFKVWVPSLADVTLILMNMGASFVSLFPFENLQPSFTEADLLEDMCIKNENPSHENEQNTFSEHNYDNILKYLSVCMGLCPRAYSDDELLLLLTVLGKVSLDTQLILHSSVELFPLQYKLINNIRDWEAMLPKMCSALTDLTDDHHNMCLLVQQLPNSKRGKELRQHLSLSMISKLINGKCTYKPTGTEFQLSLLKQYLPFMRPSTILKGMLSSSSSNQDDTKEDMSSLDQQSFYLCYSLLTLTNEASNFYAFPAQQKEHLHSLCSKLDSCVKCDIRESEKCLYRSKVKDLVARIDIRWQMVLQKTRPLHDKLYDYWQPRSPRGAQHGGL</sequence>
<dbReference type="InParanoid" id="A0A3P8V7T9"/>
<feature type="region of interest" description="Disordered" evidence="2">
    <location>
        <begin position="363"/>
        <end position="412"/>
    </location>
</feature>
<protein>
    <submittedName>
        <fullName evidence="4">SMC5-SMC6 complex localization factor protein 2-like</fullName>
    </submittedName>
</protein>
<dbReference type="RefSeq" id="XP_008320110.1">
    <property type="nucleotide sequence ID" value="XM_008321888.3"/>
</dbReference>
<feature type="compositionally biased region" description="Basic and acidic residues" evidence="2">
    <location>
        <begin position="335"/>
        <end position="350"/>
    </location>
</feature>
<comment type="similarity">
    <text evidence="1">Belongs to the FAM178 family.</text>
</comment>
<dbReference type="Proteomes" id="UP000265120">
    <property type="component" value="Chromosome 12"/>
</dbReference>
<dbReference type="OrthoDB" id="6158547at2759"/>
<dbReference type="Ensembl" id="ENSCSET00000010296.1">
    <property type="protein sequence ID" value="ENSCSEP00000010174.1"/>
    <property type="gene ID" value="ENSCSEG00000006534.1"/>
</dbReference>
<feature type="compositionally biased region" description="Polar residues" evidence="2">
    <location>
        <begin position="629"/>
        <end position="638"/>
    </location>
</feature>
<feature type="compositionally biased region" description="Polar residues" evidence="2">
    <location>
        <begin position="198"/>
        <end position="221"/>
    </location>
</feature>
<dbReference type="STRING" id="244447.ENSCSEP00000010174"/>
<feature type="compositionally biased region" description="Polar residues" evidence="2">
    <location>
        <begin position="77"/>
        <end position="99"/>
    </location>
</feature>
<organism evidence="4 5">
    <name type="scientific">Cynoglossus semilaevis</name>
    <name type="common">Tongue sole</name>
    <dbReference type="NCBI Taxonomy" id="244447"/>
    <lineage>
        <taxon>Eukaryota</taxon>
        <taxon>Metazoa</taxon>
        <taxon>Chordata</taxon>
        <taxon>Craniata</taxon>
        <taxon>Vertebrata</taxon>
        <taxon>Euteleostomi</taxon>
        <taxon>Actinopterygii</taxon>
        <taxon>Neopterygii</taxon>
        <taxon>Teleostei</taxon>
        <taxon>Neoteleostei</taxon>
        <taxon>Acanthomorphata</taxon>
        <taxon>Carangaria</taxon>
        <taxon>Pleuronectiformes</taxon>
        <taxon>Pleuronectoidei</taxon>
        <taxon>Cynoglossidae</taxon>
        <taxon>Cynoglossinae</taxon>
        <taxon>Cynoglossus</taxon>
    </lineage>
</organism>
<dbReference type="InterPro" id="IPR026161">
    <property type="entry name" value="FAM178"/>
</dbReference>
<feature type="compositionally biased region" description="Low complexity" evidence="2">
    <location>
        <begin position="375"/>
        <end position="392"/>
    </location>
</feature>
<feature type="region of interest" description="Disordered" evidence="2">
    <location>
        <begin position="1"/>
        <end position="25"/>
    </location>
</feature>
<feature type="region of interest" description="Disordered" evidence="2">
    <location>
        <begin position="427"/>
        <end position="463"/>
    </location>
</feature>
<dbReference type="GeneTree" id="ENSGT00530000064017"/>
<feature type="compositionally biased region" description="Polar residues" evidence="2">
    <location>
        <begin position="438"/>
        <end position="463"/>
    </location>
</feature>
<evidence type="ECO:0000259" key="3">
    <source>
        <dbReference type="Pfam" id="PF14816"/>
    </source>
</evidence>
<feature type="region of interest" description="Disordered" evidence="2">
    <location>
        <begin position="600"/>
        <end position="638"/>
    </location>
</feature>
<dbReference type="KEGG" id="csem:103387312"/>
<dbReference type="PANTHER" id="PTHR16046:SF9">
    <property type="entry name" value="SMC5-SMC6 COMPLEX LOCALIZATION FACTOR PROTEIN 2"/>
    <property type="match status" value="1"/>
</dbReference>
<evidence type="ECO:0000313" key="5">
    <source>
        <dbReference type="Proteomes" id="UP000265120"/>
    </source>
</evidence>
<reference evidence="4" key="2">
    <citation type="submission" date="2025-08" db="UniProtKB">
        <authorList>
            <consortium name="Ensembl"/>
        </authorList>
    </citation>
    <scope>IDENTIFICATION</scope>
</reference>
<proteinExistence type="inferred from homology"/>
<dbReference type="PANTHER" id="PTHR16046">
    <property type="entry name" value="SMC5-SMC6 COMPLEX LOCALIZATION FACTOR 2"/>
    <property type="match status" value="1"/>
</dbReference>
<feature type="compositionally biased region" description="Polar residues" evidence="2">
    <location>
        <begin position="363"/>
        <end position="374"/>
    </location>
</feature>